<dbReference type="OrthoDB" id="4131546at2"/>
<dbReference type="SUPFAM" id="SSF46785">
    <property type="entry name" value="Winged helix' DNA-binding domain"/>
    <property type="match status" value="1"/>
</dbReference>
<dbReference type="EMBL" id="RFFI01000032">
    <property type="protein sequence ID" value="RMI12672.1"/>
    <property type="molecule type" value="Genomic_DNA"/>
</dbReference>
<dbReference type="InterPro" id="IPR005119">
    <property type="entry name" value="LysR_subst-bd"/>
</dbReference>
<dbReference type="InterPro" id="IPR036390">
    <property type="entry name" value="WH_DNA-bd_sf"/>
</dbReference>
<evidence type="ECO:0000256" key="3">
    <source>
        <dbReference type="ARBA" id="ARBA00023125"/>
    </source>
</evidence>
<dbReference type="Proteomes" id="UP000269289">
    <property type="component" value="Unassembled WGS sequence"/>
</dbReference>
<name>A0A3M2JFV8_9CELL</name>
<keyword evidence="3" id="KW-0238">DNA-binding</keyword>
<dbReference type="Pfam" id="PF00126">
    <property type="entry name" value="HTH_1"/>
    <property type="match status" value="1"/>
</dbReference>
<dbReference type="Gene3D" id="3.40.190.290">
    <property type="match status" value="1"/>
</dbReference>
<comment type="caution">
    <text evidence="6">The sequence shown here is derived from an EMBL/GenBank/DDBJ whole genome shotgun (WGS) entry which is preliminary data.</text>
</comment>
<proteinExistence type="inferred from homology"/>
<dbReference type="InterPro" id="IPR000847">
    <property type="entry name" value="LysR_HTH_N"/>
</dbReference>
<evidence type="ECO:0000256" key="2">
    <source>
        <dbReference type="ARBA" id="ARBA00023015"/>
    </source>
</evidence>
<dbReference type="AlphaFoldDB" id="A0A3M2JFV8"/>
<dbReference type="InterPro" id="IPR036388">
    <property type="entry name" value="WH-like_DNA-bd_sf"/>
</dbReference>
<keyword evidence="2" id="KW-0805">Transcription regulation</keyword>
<accession>A0A3M2JFV8</accession>
<evidence type="ECO:0000256" key="1">
    <source>
        <dbReference type="ARBA" id="ARBA00009437"/>
    </source>
</evidence>
<evidence type="ECO:0000259" key="5">
    <source>
        <dbReference type="PROSITE" id="PS50931"/>
    </source>
</evidence>
<keyword evidence="4" id="KW-0804">Transcription</keyword>
<feature type="domain" description="HTH lysR-type" evidence="5">
    <location>
        <begin position="1"/>
        <end position="58"/>
    </location>
</feature>
<dbReference type="RefSeq" id="WP_122148872.1">
    <property type="nucleotide sequence ID" value="NZ_RFFI01000032.1"/>
</dbReference>
<evidence type="ECO:0000313" key="6">
    <source>
        <dbReference type="EMBL" id="RMI12672.1"/>
    </source>
</evidence>
<dbReference type="GO" id="GO:0003677">
    <property type="term" value="F:DNA binding"/>
    <property type="evidence" value="ECO:0007669"/>
    <property type="project" value="UniProtKB-KW"/>
</dbReference>
<dbReference type="GO" id="GO:0032993">
    <property type="term" value="C:protein-DNA complex"/>
    <property type="evidence" value="ECO:0007669"/>
    <property type="project" value="TreeGrafter"/>
</dbReference>
<dbReference type="Gene3D" id="1.10.10.10">
    <property type="entry name" value="Winged helix-like DNA-binding domain superfamily/Winged helix DNA-binding domain"/>
    <property type="match status" value="1"/>
</dbReference>
<evidence type="ECO:0000256" key="4">
    <source>
        <dbReference type="ARBA" id="ARBA00023163"/>
    </source>
</evidence>
<dbReference type="SUPFAM" id="SSF53850">
    <property type="entry name" value="Periplasmic binding protein-like II"/>
    <property type="match status" value="1"/>
</dbReference>
<comment type="similarity">
    <text evidence="1">Belongs to the LysR transcriptional regulatory family.</text>
</comment>
<evidence type="ECO:0000313" key="7">
    <source>
        <dbReference type="Proteomes" id="UP000269289"/>
    </source>
</evidence>
<dbReference type="PANTHER" id="PTHR30346:SF29">
    <property type="entry name" value="LYSR SUBSTRATE-BINDING"/>
    <property type="match status" value="1"/>
</dbReference>
<reference evidence="6 7" key="1">
    <citation type="submission" date="2018-10" db="EMBL/GenBank/DDBJ databases">
        <title>Isolation, diversity and antifungal activity of actinobacteria from wheat.</title>
        <authorList>
            <person name="Han C."/>
        </authorList>
    </citation>
    <scope>NUCLEOTIDE SEQUENCE [LARGE SCALE GENOMIC DNA]</scope>
    <source>
        <strain evidence="6 7">NEAU-YY56</strain>
    </source>
</reference>
<keyword evidence="7" id="KW-1185">Reference proteome</keyword>
<dbReference type="Pfam" id="PF03466">
    <property type="entry name" value="LysR_substrate"/>
    <property type="match status" value="1"/>
</dbReference>
<organism evidence="6 7">
    <name type="scientific">Cellulomonas triticagri</name>
    <dbReference type="NCBI Taxonomy" id="2483352"/>
    <lineage>
        <taxon>Bacteria</taxon>
        <taxon>Bacillati</taxon>
        <taxon>Actinomycetota</taxon>
        <taxon>Actinomycetes</taxon>
        <taxon>Micrococcales</taxon>
        <taxon>Cellulomonadaceae</taxon>
        <taxon>Cellulomonas</taxon>
    </lineage>
</organism>
<gene>
    <name evidence="6" type="ORF">EBM89_07755</name>
</gene>
<dbReference type="GO" id="GO:0003700">
    <property type="term" value="F:DNA-binding transcription factor activity"/>
    <property type="evidence" value="ECO:0007669"/>
    <property type="project" value="InterPro"/>
</dbReference>
<dbReference type="PROSITE" id="PS50931">
    <property type="entry name" value="HTH_LYSR"/>
    <property type="match status" value="1"/>
</dbReference>
<protein>
    <submittedName>
        <fullName evidence="6">LysR family transcriptional regulator</fullName>
    </submittedName>
</protein>
<dbReference type="PANTHER" id="PTHR30346">
    <property type="entry name" value="TRANSCRIPTIONAL DUAL REGULATOR HCAR-RELATED"/>
    <property type="match status" value="1"/>
</dbReference>
<sequence>MDVGHLVTLRAVRDRGGVTAAAAALHLTPSAVSQQLRALTRSAGVDVVERAGRGLRLTGAGHALADAALDVAVALERAEAAVDAFRSAPHGLVRVAAFQSGAELLLPGLLTRVAGMDGVRVELGDEDVAQADFPGLTADFDVVVAHRPEPPVTAPPVATPAAPVDPHPWPPHLRVVPLLREPLDVALPPHHRLAGRAEVTPADLVGEDWIAVRAGFPVAGVLDAVGAAAGAPLRVVQRFNDFGVVEALVAAGHGVSLLPRYTAGRRGAVLVPLAGVRAARRVEALVRPDRAERRVVRRVLDALRAEAARFAGPPDPGPGPGDR</sequence>